<dbReference type="AlphaFoldDB" id="A0A3S1AAM1"/>
<comment type="similarity">
    <text evidence="2">Belongs to the fatty acid desaturase type 2 family.</text>
</comment>
<dbReference type="PANTHER" id="PTHR19353">
    <property type="entry name" value="FATTY ACID DESATURASE 2"/>
    <property type="match status" value="1"/>
</dbReference>
<accession>A0A3S1AAM1</accession>
<organism evidence="6 7">
    <name type="scientific">Chlorogloeopsis fritschii PCC 6912</name>
    <dbReference type="NCBI Taxonomy" id="211165"/>
    <lineage>
        <taxon>Bacteria</taxon>
        <taxon>Bacillati</taxon>
        <taxon>Cyanobacteriota</taxon>
        <taxon>Cyanophyceae</taxon>
        <taxon>Nostocales</taxon>
        <taxon>Chlorogloeopsidaceae</taxon>
        <taxon>Chlorogloeopsis</taxon>
    </lineage>
</organism>
<dbReference type="RefSeq" id="WP_016877720.1">
    <property type="nucleotide sequence ID" value="NZ_AJLN01000134.1"/>
</dbReference>
<keyword evidence="4" id="KW-1133">Transmembrane helix</keyword>
<dbReference type="InterPro" id="IPR012171">
    <property type="entry name" value="Fatty_acid_desaturase"/>
</dbReference>
<dbReference type="InterPro" id="IPR005804">
    <property type="entry name" value="FA_desaturase_dom"/>
</dbReference>
<keyword evidence="3" id="KW-0408">Iron</keyword>
<dbReference type="GO" id="GO:0016020">
    <property type="term" value="C:membrane"/>
    <property type="evidence" value="ECO:0007669"/>
    <property type="project" value="TreeGrafter"/>
</dbReference>
<reference evidence="6 7" key="1">
    <citation type="journal article" date="2019" name="Genome Biol. Evol.">
        <title>Day and night: Metabolic profiles and evolutionary relationships of six axenic non-marine cyanobacteria.</title>
        <authorList>
            <person name="Will S.E."/>
            <person name="Henke P."/>
            <person name="Boedeker C."/>
            <person name="Huang S."/>
            <person name="Brinkmann H."/>
            <person name="Rohde M."/>
            <person name="Jarek M."/>
            <person name="Friedl T."/>
            <person name="Seufert S."/>
            <person name="Schumacher M."/>
            <person name="Overmann J."/>
            <person name="Neumann-Schaal M."/>
            <person name="Petersen J."/>
        </authorList>
    </citation>
    <scope>NUCLEOTIDE SEQUENCE [LARGE SCALE GENOMIC DNA]</scope>
    <source>
        <strain evidence="6 7">PCC 6912</strain>
    </source>
</reference>
<evidence type="ECO:0000256" key="1">
    <source>
        <dbReference type="ARBA" id="ARBA00001954"/>
    </source>
</evidence>
<dbReference type="GO" id="GO:0016717">
    <property type="term" value="F:oxidoreductase activity, acting on paired donors, with oxidation of a pair of donors resulting in the reduction of molecular oxygen to two molecules of water"/>
    <property type="evidence" value="ECO:0007669"/>
    <property type="project" value="TreeGrafter"/>
</dbReference>
<feature type="transmembrane region" description="Helical" evidence="4">
    <location>
        <begin position="30"/>
        <end position="63"/>
    </location>
</feature>
<feature type="transmembrane region" description="Helical" evidence="4">
    <location>
        <begin position="179"/>
        <end position="204"/>
    </location>
</feature>
<dbReference type="GO" id="GO:0008610">
    <property type="term" value="P:lipid biosynthetic process"/>
    <property type="evidence" value="ECO:0007669"/>
    <property type="project" value="UniProtKB-ARBA"/>
</dbReference>
<evidence type="ECO:0000256" key="3">
    <source>
        <dbReference type="ARBA" id="ARBA00023004"/>
    </source>
</evidence>
<feature type="domain" description="Fatty acid desaturase" evidence="5">
    <location>
        <begin position="52"/>
        <end position="290"/>
    </location>
</feature>
<dbReference type="EMBL" id="RSCJ01000031">
    <property type="protein sequence ID" value="RUR74059.1"/>
    <property type="molecule type" value="Genomic_DNA"/>
</dbReference>
<evidence type="ECO:0000313" key="6">
    <source>
        <dbReference type="EMBL" id="RUR74059.1"/>
    </source>
</evidence>
<dbReference type="OrthoDB" id="9792534at2"/>
<evidence type="ECO:0000259" key="5">
    <source>
        <dbReference type="Pfam" id="PF00487"/>
    </source>
</evidence>
<dbReference type="STRING" id="211165.GCA_000317285_05725"/>
<evidence type="ECO:0000313" key="7">
    <source>
        <dbReference type="Proteomes" id="UP000268857"/>
    </source>
</evidence>
<keyword evidence="4" id="KW-0812">Transmembrane</keyword>
<protein>
    <submittedName>
        <fullName evidence="6">Rhizopine catabolism protein</fullName>
    </submittedName>
</protein>
<dbReference type="Pfam" id="PF00487">
    <property type="entry name" value="FA_desaturase"/>
    <property type="match status" value="1"/>
</dbReference>
<evidence type="ECO:0000256" key="4">
    <source>
        <dbReference type="SAM" id="Phobius"/>
    </source>
</evidence>
<dbReference type="PANTHER" id="PTHR19353:SF19">
    <property type="entry name" value="DELTA(5) FATTY ACID DESATURASE C-RELATED"/>
    <property type="match status" value="1"/>
</dbReference>
<comment type="cofactor">
    <cofactor evidence="1">
        <name>Fe(2+)</name>
        <dbReference type="ChEBI" id="CHEBI:29033"/>
    </cofactor>
</comment>
<gene>
    <name evidence="6" type="ORF">PCC6912_53670</name>
</gene>
<keyword evidence="7" id="KW-1185">Reference proteome</keyword>
<sequence length="320" mass="36736">MTTLKINDFTGLELGNLTEIRQGFFLVKILVYACLSAVSITLILGFKGIISLLAMLFLGLMYAHAAVLEHRCVHNTAFHSKRWNRIAGFLLGLPMLVSFSDYQDSHLRHHKLLGSPEDKEFFSYDCGSLKSPKILIPLLLLPHYRHVALRLYKTIKGQDLEVLNTIPNAKVKIRNEYRLMAIFLVSILVITIGLQTTVFLKVWLIPLLFASPTYALIELPEHIGCERSMTDVSVNTRTITASKLAVWFTDGNNYHVEHHWLPNIPGDRLAELHSYIKPKIRYLDSSYWSFYTKFVQNIFREQVFVPEAWLAEKAPTEINY</sequence>
<evidence type="ECO:0000256" key="2">
    <source>
        <dbReference type="ARBA" id="ARBA00008749"/>
    </source>
</evidence>
<proteinExistence type="inferred from homology"/>
<dbReference type="Proteomes" id="UP000268857">
    <property type="component" value="Unassembled WGS sequence"/>
</dbReference>
<name>A0A3S1AAM1_CHLFR</name>
<comment type="caution">
    <text evidence="6">The sequence shown here is derived from an EMBL/GenBank/DDBJ whole genome shotgun (WGS) entry which is preliminary data.</text>
</comment>
<keyword evidence="4" id="KW-0472">Membrane</keyword>